<proteinExistence type="predicted"/>
<organism evidence="2 3">
    <name type="scientific">Diaphorobacter aerolatus</name>
    <dbReference type="NCBI Taxonomy" id="1288495"/>
    <lineage>
        <taxon>Bacteria</taxon>
        <taxon>Pseudomonadati</taxon>
        <taxon>Pseudomonadota</taxon>
        <taxon>Betaproteobacteria</taxon>
        <taxon>Burkholderiales</taxon>
        <taxon>Comamonadaceae</taxon>
        <taxon>Diaphorobacter</taxon>
    </lineage>
</organism>
<dbReference type="GO" id="GO:0009236">
    <property type="term" value="P:cobalamin biosynthetic process"/>
    <property type="evidence" value="ECO:0007669"/>
    <property type="project" value="InterPro"/>
</dbReference>
<reference evidence="2 3" key="1">
    <citation type="submission" date="2020-08" db="EMBL/GenBank/DDBJ databases">
        <title>Genome sequence of Diaphorobacter aerolatus KACC 16536T.</title>
        <authorList>
            <person name="Hyun D.-W."/>
            <person name="Bae J.-W."/>
        </authorList>
    </citation>
    <scope>NUCLEOTIDE SEQUENCE [LARGE SCALE GENOMIC DNA]</scope>
    <source>
        <strain evidence="2 3">KACC 16536</strain>
    </source>
</reference>
<dbReference type="EMBL" id="CP060783">
    <property type="protein sequence ID" value="QNP48426.1"/>
    <property type="molecule type" value="Genomic_DNA"/>
</dbReference>
<sequence length="162" mass="17532">MKRVAGWGFRATATRQSFASCWARAMQSLGLHPVQQAQWLFAALDIKRDTVAMAEFNAWRAQAAPCASLVFYAGSEIRGIETPSRSLRLLGRFGTGSVAEALAAYGAGQRSFSCAPSEIRWLMPRVVSADGCATLAIATGISEPLRGILRISRIHLLKGFES</sequence>
<evidence type="ECO:0000313" key="3">
    <source>
        <dbReference type="Proteomes" id="UP000516028"/>
    </source>
</evidence>
<dbReference type="SUPFAM" id="SSF159664">
    <property type="entry name" value="CobE/GbiG C-terminal domain-like"/>
    <property type="match status" value="1"/>
</dbReference>
<dbReference type="Pfam" id="PF01890">
    <property type="entry name" value="CbiG_C"/>
    <property type="match status" value="1"/>
</dbReference>
<keyword evidence="3" id="KW-1185">Reference proteome</keyword>
<protein>
    <submittedName>
        <fullName evidence="2">Cobalamin biosynthesis protein</fullName>
    </submittedName>
</protein>
<dbReference type="InterPro" id="IPR002750">
    <property type="entry name" value="CobE/GbiG_C"/>
</dbReference>
<dbReference type="Proteomes" id="UP000516028">
    <property type="component" value="Chromosome"/>
</dbReference>
<dbReference type="RefSeq" id="WP_187724024.1">
    <property type="nucleotide sequence ID" value="NZ_CP060783.1"/>
</dbReference>
<dbReference type="KEGG" id="daer:H9K75_21165"/>
<dbReference type="Gene3D" id="3.30.420.180">
    <property type="entry name" value="CobE/GbiG C-terminal domain"/>
    <property type="match status" value="1"/>
</dbReference>
<accession>A0A7H0GJG0</accession>
<gene>
    <name evidence="2" type="ORF">H9K75_21165</name>
</gene>
<evidence type="ECO:0000313" key="2">
    <source>
        <dbReference type="EMBL" id="QNP48426.1"/>
    </source>
</evidence>
<dbReference type="AlphaFoldDB" id="A0A7H0GJG0"/>
<name>A0A7H0GJG0_9BURK</name>
<feature type="domain" description="CobE/GbiG C-terminal" evidence="1">
    <location>
        <begin position="4"/>
        <end position="138"/>
    </location>
</feature>
<evidence type="ECO:0000259" key="1">
    <source>
        <dbReference type="Pfam" id="PF01890"/>
    </source>
</evidence>
<dbReference type="InterPro" id="IPR036518">
    <property type="entry name" value="CobE/GbiG_C_sf"/>
</dbReference>